<feature type="transmembrane region" description="Helical" evidence="5">
    <location>
        <begin position="128"/>
        <end position="156"/>
    </location>
</feature>
<keyword evidence="5" id="KW-0813">Transport</keyword>
<feature type="transmembrane region" description="Helical" evidence="5">
    <location>
        <begin position="168"/>
        <end position="190"/>
    </location>
</feature>
<comment type="caution">
    <text evidence="7">The sequence shown here is derived from an EMBL/GenBank/DDBJ whole genome shotgun (WGS) entry which is preliminary data.</text>
</comment>
<evidence type="ECO:0000259" key="6">
    <source>
        <dbReference type="PROSITE" id="PS51012"/>
    </source>
</evidence>
<evidence type="ECO:0000256" key="5">
    <source>
        <dbReference type="RuleBase" id="RU361157"/>
    </source>
</evidence>
<evidence type="ECO:0000313" key="8">
    <source>
        <dbReference type="Proteomes" id="UP000294743"/>
    </source>
</evidence>
<organism evidence="7 8">
    <name type="scientific">Breznakia blatticola</name>
    <dbReference type="NCBI Taxonomy" id="1754012"/>
    <lineage>
        <taxon>Bacteria</taxon>
        <taxon>Bacillati</taxon>
        <taxon>Bacillota</taxon>
        <taxon>Erysipelotrichia</taxon>
        <taxon>Erysipelotrichales</taxon>
        <taxon>Erysipelotrichaceae</taxon>
        <taxon>Breznakia</taxon>
    </lineage>
</organism>
<sequence length="257" mass="29166">MRSITQTMIVQMKNSFARKMFQFTMLVQPIIYTCITYFLFKQTKETNFGAYVVLGSGLLSFWSCIVFSSAGDIDRERWMSTLPYLFASPTNFTKIVIAKILGNTCIGLFPFVISYIVATFIFQSPFTIAHPLLFLAIVPLVILAFVAVAFIFAAVFTISKKGGTLMNCLEYPIFILCGMAFPISVLPDWIQPISKLLLPTYAVDILRESVLSIPDMQQFIYKIMILVGLSLVYFIIGYILFIQMDKHVRKHASLEVF</sequence>
<keyword evidence="2 5" id="KW-0812">Transmembrane</keyword>
<dbReference type="PANTHER" id="PTHR43229:SF6">
    <property type="entry name" value="ABC-TYPE MULTIDRUG TRANSPORT SYSTEM, PERMEASE COMPONENT"/>
    <property type="match status" value="1"/>
</dbReference>
<dbReference type="InterPro" id="IPR000412">
    <property type="entry name" value="ABC_2_transport"/>
</dbReference>
<comment type="subcellular location">
    <subcellularLocation>
        <location evidence="5">Cell membrane</location>
        <topology evidence="5">Multi-pass membrane protein</topology>
    </subcellularLocation>
    <subcellularLocation>
        <location evidence="1">Membrane</location>
        <topology evidence="1">Multi-pass membrane protein</topology>
    </subcellularLocation>
</comment>
<dbReference type="InterPro" id="IPR047817">
    <property type="entry name" value="ABC2_TM_bact-type"/>
</dbReference>
<feature type="transmembrane region" description="Helical" evidence="5">
    <location>
        <begin position="100"/>
        <end position="122"/>
    </location>
</feature>
<keyword evidence="8" id="KW-1185">Reference proteome</keyword>
<dbReference type="PANTHER" id="PTHR43229">
    <property type="entry name" value="NODULATION PROTEIN J"/>
    <property type="match status" value="1"/>
</dbReference>
<evidence type="ECO:0000256" key="1">
    <source>
        <dbReference type="ARBA" id="ARBA00004141"/>
    </source>
</evidence>
<dbReference type="InterPro" id="IPR013525">
    <property type="entry name" value="ABC2_TM"/>
</dbReference>
<evidence type="ECO:0000256" key="2">
    <source>
        <dbReference type="ARBA" id="ARBA00022692"/>
    </source>
</evidence>
<evidence type="ECO:0000256" key="3">
    <source>
        <dbReference type="ARBA" id="ARBA00022989"/>
    </source>
</evidence>
<feature type="transmembrane region" description="Helical" evidence="5">
    <location>
        <begin position="219"/>
        <end position="241"/>
    </location>
</feature>
<dbReference type="GO" id="GO:0043190">
    <property type="term" value="C:ATP-binding cassette (ABC) transporter complex"/>
    <property type="evidence" value="ECO:0007669"/>
    <property type="project" value="InterPro"/>
</dbReference>
<comment type="similarity">
    <text evidence="5">Belongs to the ABC-2 integral membrane protein family.</text>
</comment>
<dbReference type="GO" id="GO:0140359">
    <property type="term" value="F:ABC-type transporter activity"/>
    <property type="evidence" value="ECO:0007669"/>
    <property type="project" value="InterPro"/>
</dbReference>
<accession>A0A4R7ZUC5</accession>
<keyword evidence="5" id="KW-1003">Cell membrane</keyword>
<keyword evidence="3 5" id="KW-1133">Transmembrane helix</keyword>
<dbReference type="AlphaFoldDB" id="A0A4R7ZUC5"/>
<dbReference type="OrthoDB" id="9776218at2"/>
<dbReference type="PRINTS" id="PR00164">
    <property type="entry name" value="ABC2TRNSPORT"/>
</dbReference>
<dbReference type="EMBL" id="SODD01000013">
    <property type="protein sequence ID" value="TDW20368.1"/>
    <property type="molecule type" value="Genomic_DNA"/>
</dbReference>
<feature type="transmembrane region" description="Helical" evidence="5">
    <location>
        <begin position="21"/>
        <end position="40"/>
    </location>
</feature>
<proteinExistence type="inferred from homology"/>
<dbReference type="Pfam" id="PF01061">
    <property type="entry name" value="ABC2_membrane"/>
    <property type="match status" value="1"/>
</dbReference>
<feature type="domain" description="ABC transmembrane type-2" evidence="6">
    <location>
        <begin position="20"/>
        <end position="244"/>
    </location>
</feature>
<dbReference type="InterPro" id="IPR051784">
    <property type="entry name" value="Nod_factor_ABC_transporter"/>
</dbReference>
<gene>
    <name evidence="7" type="ORF">EDD63_11349</name>
</gene>
<name>A0A4R7ZUC5_9FIRM</name>
<dbReference type="Proteomes" id="UP000294743">
    <property type="component" value="Unassembled WGS sequence"/>
</dbReference>
<feature type="transmembrane region" description="Helical" evidence="5">
    <location>
        <begin position="52"/>
        <end position="70"/>
    </location>
</feature>
<evidence type="ECO:0000256" key="4">
    <source>
        <dbReference type="ARBA" id="ARBA00023136"/>
    </source>
</evidence>
<keyword evidence="4 5" id="KW-0472">Membrane</keyword>
<reference evidence="7 8" key="1">
    <citation type="submission" date="2019-03" db="EMBL/GenBank/DDBJ databases">
        <title>Genomic Encyclopedia of Type Strains, Phase IV (KMG-IV): sequencing the most valuable type-strain genomes for metagenomic binning, comparative biology and taxonomic classification.</title>
        <authorList>
            <person name="Goeker M."/>
        </authorList>
    </citation>
    <scope>NUCLEOTIDE SEQUENCE [LARGE SCALE GENOMIC DNA]</scope>
    <source>
        <strain evidence="7 8">DSM 28867</strain>
    </source>
</reference>
<dbReference type="PROSITE" id="PS51012">
    <property type="entry name" value="ABC_TM2"/>
    <property type="match status" value="1"/>
</dbReference>
<dbReference type="PIRSF" id="PIRSF006648">
    <property type="entry name" value="DrrB"/>
    <property type="match status" value="1"/>
</dbReference>
<protein>
    <recommendedName>
        <fullName evidence="5">Transport permease protein</fullName>
    </recommendedName>
</protein>
<dbReference type="RefSeq" id="WP_134169250.1">
    <property type="nucleotide sequence ID" value="NZ_SODD01000013.1"/>
</dbReference>
<evidence type="ECO:0000313" key="7">
    <source>
        <dbReference type="EMBL" id="TDW20368.1"/>
    </source>
</evidence>